<feature type="transmembrane region" description="Helical" evidence="1">
    <location>
        <begin position="76"/>
        <end position="94"/>
    </location>
</feature>
<feature type="domain" description="EamA" evidence="2">
    <location>
        <begin position="13"/>
        <end position="148"/>
    </location>
</feature>
<keyword evidence="1" id="KW-1133">Transmembrane helix</keyword>
<keyword evidence="5" id="KW-1185">Reference proteome</keyword>
<keyword evidence="1" id="KW-0472">Membrane</keyword>
<evidence type="ECO:0000313" key="4">
    <source>
        <dbReference type="EMBL" id="CAK8998783.1"/>
    </source>
</evidence>
<gene>
    <name evidence="3" type="ORF">CCMP2556_LOCUS5355</name>
    <name evidence="4" type="ORF">CCMP2556_LOCUS5391</name>
</gene>
<dbReference type="Gene3D" id="1.10.3730.20">
    <property type="match status" value="1"/>
</dbReference>
<dbReference type="InterPro" id="IPR037185">
    <property type="entry name" value="EmrE-like"/>
</dbReference>
<evidence type="ECO:0000313" key="5">
    <source>
        <dbReference type="Proteomes" id="UP001642484"/>
    </source>
</evidence>
<sequence length="150" mass="15839">MTQSLTANWLSNSLICVTLYGFWGFLSKLALLRGLSAAQEASIQKLGFFMLMPLIMKPSSNEPTAAAPLLSRPKTALLSAWLSGACCAIASMFYSRAMAHGDAGAVSAVTASYPPITLLLGALFAGEELSKSKIGGSILTLLGAYLFTRR</sequence>
<name>A0ABP0I832_9DINO</name>
<dbReference type="SUPFAM" id="SSF103481">
    <property type="entry name" value="Multidrug resistance efflux transporter EmrE"/>
    <property type="match status" value="1"/>
</dbReference>
<comment type="caution">
    <text evidence="3">The sequence shown here is derived from an EMBL/GenBank/DDBJ whole genome shotgun (WGS) entry which is preliminary data.</text>
</comment>
<feature type="transmembrane region" description="Helical" evidence="1">
    <location>
        <begin position="6"/>
        <end position="26"/>
    </location>
</feature>
<dbReference type="Pfam" id="PF00892">
    <property type="entry name" value="EamA"/>
    <property type="match status" value="1"/>
</dbReference>
<dbReference type="EMBL" id="CAXAMN010002248">
    <property type="protein sequence ID" value="CAK8998783.1"/>
    <property type="molecule type" value="Genomic_DNA"/>
</dbReference>
<protein>
    <recommendedName>
        <fullName evidence="2">EamA domain-containing protein</fullName>
    </recommendedName>
</protein>
<evidence type="ECO:0000313" key="3">
    <source>
        <dbReference type="EMBL" id="CAK8998712.1"/>
    </source>
</evidence>
<dbReference type="Proteomes" id="UP001642484">
    <property type="component" value="Unassembled WGS sequence"/>
</dbReference>
<feature type="transmembrane region" description="Helical" evidence="1">
    <location>
        <begin position="106"/>
        <end position="126"/>
    </location>
</feature>
<keyword evidence="1" id="KW-0812">Transmembrane</keyword>
<dbReference type="InterPro" id="IPR000620">
    <property type="entry name" value="EamA_dom"/>
</dbReference>
<proteinExistence type="predicted"/>
<evidence type="ECO:0000256" key="1">
    <source>
        <dbReference type="SAM" id="Phobius"/>
    </source>
</evidence>
<organism evidence="3 5">
    <name type="scientific">Durusdinium trenchii</name>
    <dbReference type="NCBI Taxonomy" id="1381693"/>
    <lineage>
        <taxon>Eukaryota</taxon>
        <taxon>Sar</taxon>
        <taxon>Alveolata</taxon>
        <taxon>Dinophyceae</taxon>
        <taxon>Suessiales</taxon>
        <taxon>Symbiodiniaceae</taxon>
        <taxon>Durusdinium</taxon>
    </lineage>
</organism>
<dbReference type="EMBL" id="CAXAMN010002226">
    <property type="protein sequence ID" value="CAK8998712.1"/>
    <property type="molecule type" value="Genomic_DNA"/>
</dbReference>
<reference evidence="3 5" key="1">
    <citation type="submission" date="2024-02" db="EMBL/GenBank/DDBJ databases">
        <authorList>
            <person name="Chen Y."/>
            <person name="Shah S."/>
            <person name="Dougan E. K."/>
            <person name="Thang M."/>
            <person name="Chan C."/>
        </authorList>
    </citation>
    <scope>NUCLEOTIDE SEQUENCE [LARGE SCALE GENOMIC DNA]</scope>
</reference>
<evidence type="ECO:0000259" key="2">
    <source>
        <dbReference type="Pfam" id="PF00892"/>
    </source>
</evidence>
<accession>A0ABP0I832</accession>